<dbReference type="EMBL" id="JYDU01000308">
    <property type="protein sequence ID" value="KRX87115.1"/>
    <property type="molecule type" value="Genomic_DNA"/>
</dbReference>
<dbReference type="AlphaFoldDB" id="A0A0V0XGH2"/>
<name>A0A0V0XGH2_TRIPS</name>
<accession>A0A0V0XGH2</accession>
<evidence type="ECO:0000313" key="2">
    <source>
        <dbReference type="Proteomes" id="UP000054815"/>
    </source>
</evidence>
<comment type="caution">
    <text evidence="1">The sequence shown here is derived from an EMBL/GenBank/DDBJ whole genome shotgun (WGS) entry which is preliminary data.</text>
</comment>
<sequence>MDNTNNKQFKQQLRCVLVFYFSLLCALYAATFPTDFRFKLNGKWTNLLLFFQCIQSYIKT</sequence>
<reference evidence="1 2" key="1">
    <citation type="submission" date="2015-01" db="EMBL/GenBank/DDBJ databases">
        <title>Evolution of Trichinella species and genotypes.</title>
        <authorList>
            <person name="Korhonen P.K."/>
            <person name="Edoardo P."/>
            <person name="Giuseppe L.R."/>
            <person name="Gasser R.B."/>
        </authorList>
    </citation>
    <scope>NUCLEOTIDE SEQUENCE [LARGE SCALE GENOMIC DNA]</scope>
    <source>
        <strain evidence="1">ISS141</strain>
    </source>
</reference>
<proteinExistence type="predicted"/>
<organism evidence="1 2">
    <name type="scientific">Trichinella pseudospiralis</name>
    <name type="common">Parasitic roundworm</name>
    <dbReference type="NCBI Taxonomy" id="6337"/>
    <lineage>
        <taxon>Eukaryota</taxon>
        <taxon>Metazoa</taxon>
        <taxon>Ecdysozoa</taxon>
        <taxon>Nematoda</taxon>
        <taxon>Enoplea</taxon>
        <taxon>Dorylaimia</taxon>
        <taxon>Trichinellida</taxon>
        <taxon>Trichinellidae</taxon>
        <taxon>Trichinella</taxon>
    </lineage>
</organism>
<dbReference type="Proteomes" id="UP000054815">
    <property type="component" value="Unassembled WGS sequence"/>
</dbReference>
<evidence type="ECO:0000313" key="1">
    <source>
        <dbReference type="EMBL" id="KRX87115.1"/>
    </source>
</evidence>
<gene>
    <name evidence="1" type="ORF">T4E_1626</name>
</gene>
<protein>
    <submittedName>
        <fullName evidence="1">Uncharacterized protein</fullName>
    </submittedName>
</protein>